<dbReference type="Proteomes" id="UP001185092">
    <property type="component" value="Unassembled WGS sequence"/>
</dbReference>
<sequence>MKTLKEIYTLNECSNNKSWVRLDSIKRRWCEIIFEYYSGWAFWGFG</sequence>
<evidence type="ECO:0000313" key="1">
    <source>
        <dbReference type="EMBL" id="MDR6239277.1"/>
    </source>
</evidence>
<keyword evidence="2" id="KW-1185">Reference proteome</keyword>
<reference evidence="1" key="1">
    <citation type="submission" date="2023-07" db="EMBL/GenBank/DDBJ databases">
        <title>Genomic Encyclopedia of Type Strains, Phase IV (KMG-IV): sequencing the most valuable type-strain genomes for metagenomic binning, comparative biology and taxonomic classification.</title>
        <authorList>
            <person name="Goeker M."/>
        </authorList>
    </citation>
    <scope>NUCLEOTIDE SEQUENCE</scope>
    <source>
        <strain evidence="1">DSM 26174</strain>
    </source>
</reference>
<comment type="caution">
    <text evidence="1">The sequence shown here is derived from an EMBL/GenBank/DDBJ whole genome shotgun (WGS) entry which is preliminary data.</text>
</comment>
<dbReference type="EMBL" id="JAVDQD010000002">
    <property type="protein sequence ID" value="MDR6239277.1"/>
    <property type="molecule type" value="Genomic_DNA"/>
</dbReference>
<gene>
    <name evidence="1" type="ORF">HNQ88_002314</name>
</gene>
<accession>A0AAE4BT81</accession>
<evidence type="ECO:0000313" key="2">
    <source>
        <dbReference type="Proteomes" id="UP001185092"/>
    </source>
</evidence>
<organism evidence="1 2">
    <name type="scientific">Aureibacter tunicatorum</name>
    <dbReference type="NCBI Taxonomy" id="866807"/>
    <lineage>
        <taxon>Bacteria</taxon>
        <taxon>Pseudomonadati</taxon>
        <taxon>Bacteroidota</taxon>
        <taxon>Cytophagia</taxon>
        <taxon>Cytophagales</taxon>
        <taxon>Persicobacteraceae</taxon>
        <taxon>Aureibacter</taxon>
    </lineage>
</organism>
<proteinExistence type="predicted"/>
<protein>
    <submittedName>
        <fullName evidence="1">Uncharacterized protein</fullName>
    </submittedName>
</protein>
<dbReference type="AlphaFoldDB" id="A0AAE4BT81"/>
<name>A0AAE4BT81_9BACT</name>